<keyword evidence="3" id="KW-1185">Reference proteome</keyword>
<organism evidence="2 3">
    <name type="scientific">Ramlibacter henchirensis</name>
    <dbReference type="NCBI Taxonomy" id="204072"/>
    <lineage>
        <taxon>Bacteria</taxon>
        <taxon>Pseudomonadati</taxon>
        <taxon>Pseudomonadota</taxon>
        <taxon>Betaproteobacteria</taxon>
        <taxon>Burkholderiales</taxon>
        <taxon>Comamonadaceae</taxon>
        <taxon>Ramlibacter</taxon>
    </lineage>
</organism>
<dbReference type="OrthoDB" id="9988691at2"/>
<dbReference type="RefSeq" id="WP_135262546.1">
    <property type="nucleotide sequence ID" value="NZ_SMLM01000001.1"/>
</dbReference>
<gene>
    <name evidence="2" type="ORF">EZ313_07435</name>
</gene>
<protein>
    <submittedName>
        <fullName evidence="2">Uncharacterized protein</fullName>
    </submittedName>
</protein>
<evidence type="ECO:0000313" key="2">
    <source>
        <dbReference type="EMBL" id="TFZ06459.1"/>
    </source>
</evidence>
<sequence length="69" mass="7792">MNDERPPLHVVAFYCCVFLIDVGSLRLGRFLDRNAARFDRLLASVRRRFLPARAAAARGGLNAGLVRHR</sequence>
<proteinExistence type="predicted"/>
<evidence type="ECO:0000313" key="3">
    <source>
        <dbReference type="Proteomes" id="UP000298180"/>
    </source>
</evidence>
<reference evidence="2 3" key="1">
    <citation type="submission" date="2019-03" db="EMBL/GenBank/DDBJ databases">
        <title>Ramlibacter henchirensis DSM 14656, whole genome shotgun sequence.</title>
        <authorList>
            <person name="Zhang X."/>
            <person name="Feng G."/>
            <person name="Zhu H."/>
        </authorList>
    </citation>
    <scope>NUCLEOTIDE SEQUENCE [LARGE SCALE GENOMIC DNA]</scope>
    <source>
        <strain evidence="2 3">DSM 14656</strain>
    </source>
</reference>
<accession>A0A4Z0C8P8</accession>
<dbReference type="Proteomes" id="UP000298180">
    <property type="component" value="Unassembled WGS sequence"/>
</dbReference>
<keyword evidence="1" id="KW-0812">Transmembrane</keyword>
<evidence type="ECO:0000256" key="1">
    <source>
        <dbReference type="SAM" id="Phobius"/>
    </source>
</evidence>
<feature type="transmembrane region" description="Helical" evidence="1">
    <location>
        <begin position="6"/>
        <end position="27"/>
    </location>
</feature>
<keyword evidence="1" id="KW-1133">Transmembrane helix</keyword>
<dbReference type="AlphaFoldDB" id="A0A4Z0C8P8"/>
<comment type="caution">
    <text evidence="2">The sequence shown here is derived from an EMBL/GenBank/DDBJ whole genome shotgun (WGS) entry which is preliminary data.</text>
</comment>
<dbReference type="EMBL" id="SMLM01000001">
    <property type="protein sequence ID" value="TFZ06459.1"/>
    <property type="molecule type" value="Genomic_DNA"/>
</dbReference>
<name>A0A4Z0C8P8_9BURK</name>
<keyword evidence="1" id="KW-0472">Membrane</keyword>